<evidence type="ECO:0000313" key="2">
    <source>
        <dbReference type="EMBL" id="RFU27319.1"/>
    </source>
</evidence>
<evidence type="ECO:0000256" key="1">
    <source>
        <dbReference type="SAM" id="MobiDB-lite"/>
    </source>
</evidence>
<comment type="caution">
    <text evidence="2">The sequence shown here is derived from an EMBL/GenBank/DDBJ whole genome shotgun (WGS) entry which is preliminary data.</text>
</comment>
<name>A0A3E2H1N8_SCYLI</name>
<evidence type="ECO:0000313" key="3">
    <source>
        <dbReference type="Proteomes" id="UP000258309"/>
    </source>
</evidence>
<sequence length="92" mass="9976">MQVSVYAVTHPPGGDKPEQAHPASPKKPKGTHADGFCEIQPGVETAQLAYAKSPTPQLQPTWAIRMVLRAHLLQIPGWKVSGVIGPRDEVQF</sequence>
<accession>A0A3E2H1N8</accession>
<feature type="region of interest" description="Disordered" evidence="1">
    <location>
        <begin position="1"/>
        <end position="34"/>
    </location>
</feature>
<gene>
    <name evidence="2" type="ORF">B7463_g9026</name>
</gene>
<reference evidence="2 3" key="1">
    <citation type="submission" date="2018-05" db="EMBL/GenBank/DDBJ databases">
        <title>Draft genome sequence of Scytalidium lignicola DSM 105466, a ubiquitous saprotrophic fungus.</title>
        <authorList>
            <person name="Buettner E."/>
            <person name="Gebauer A.M."/>
            <person name="Hofrichter M."/>
            <person name="Liers C."/>
            <person name="Kellner H."/>
        </authorList>
    </citation>
    <scope>NUCLEOTIDE SEQUENCE [LARGE SCALE GENOMIC DNA]</scope>
    <source>
        <strain evidence="2 3">DSM 105466</strain>
    </source>
</reference>
<dbReference type="AlphaFoldDB" id="A0A3E2H1N8"/>
<dbReference type="EMBL" id="NCSJ02000212">
    <property type="protein sequence ID" value="RFU27319.1"/>
    <property type="molecule type" value="Genomic_DNA"/>
</dbReference>
<feature type="non-terminal residue" evidence="2">
    <location>
        <position position="92"/>
    </location>
</feature>
<organism evidence="2 3">
    <name type="scientific">Scytalidium lignicola</name>
    <name type="common">Hyphomycete</name>
    <dbReference type="NCBI Taxonomy" id="5539"/>
    <lineage>
        <taxon>Eukaryota</taxon>
        <taxon>Fungi</taxon>
        <taxon>Dikarya</taxon>
        <taxon>Ascomycota</taxon>
        <taxon>Pezizomycotina</taxon>
        <taxon>Leotiomycetes</taxon>
        <taxon>Leotiomycetes incertae sedis</taxon>
        <taxon>Scytalidium</taxon>
    </lineage>
</organism>
<dbReference type="Proteomes" id="UP000258309">
    <property type="component" value="Unassembled WGS sequence"/>
</dbReference>
<proteinExistence type="predicted"/>
<keyword evidence="3" id="KW-1185">Reference proteome</keyword>
<feature type="non-terminal residue" evidence="2">
    <location>
        <position position="1"/>
    </location>
</feature>
<protein>
    <submittedName>
        <fullName evidence="2">Uncharacterized protein</fullName>
    </submittedName>
</protein>